<evidence type="ECO:0000313" key="11">
    <source>
        <dbReference type="Proteomes" id="UP001367508"/>
    </source>
</evidence>
<evidence type="ECO:0000256" key="6">
    <source>
        <dbReference type="ARBA" id="ARBA00023242"/>
    </source>
</evidence>
<dbReference type="CDD" id="cd19821">
    <property type="entry name" value="Bbox1_BBX-like"/>
    <property type="match status" value="1"/>
</dbReference>
<evidence type="ECO:0000256" key="5">
    <source>
        <dbReference type="ARBA" id="ARBA00022833"/>
    </source>
</evidence>
<dbReference type="GO" id="GO:0008270">
    <property type="term" value="F:zinc ion binding"/>
    <property type="evidence" value="ECO:0007669"/>
    <property type="project" value="UniProtKB-KW"/>
</dbReference>
<protein>
    <recommendedName>
        <fullName evidence="9">CCT domain-containing protein</fullName>
    </recommendedName>
</protein>
<evidence type="ECO:0000313" key="10">
    <source>
        <dbReference type="EMBL" id="KAK7316243.1"/>
    </source>
</evidence>
<feature type="region of interest" description="Disordered" evidence="8">
    <location>
        <begin position="221"/>
        <end position="242"/>
    </location>
</feature>
<name>A0AAN9KHA8_CANGL</name>
<evidence type="ECO:0000256" key="8">
    <source>
        <dbReference type="SAM" id="MobiDB-lite"/>
    </source>
</evidence>
<dbReference type="PANTHER" id="PTHR31319:SF39">
    <property type="entry name" value="ZINC FINGER PROTEIN CONSTANS-LIKE 1"/>
    <property type="match status" value="1"/>
</dbReference>
<evidence type="ECO:0000256" key="4">
    <source>
        <dbReference type="ARBA" id="ARBA00022771"/>
    </source>
</evidence>
<evidence type="ECO:0000256" key="1">
    <source>
        <dbReference type="ARBA" id="ARBA00004123"/>
    </source>
</evidence>
<evidence type="ECO:0000256" key="2">
    <source>
        <dbReference type="ARBA" id="ARBA00010024"/>
    </source>
</evidence>
<comment type="similarity">
    <text evidence="2">Belongs to the CONSTANS family.</text>
</comment>
<dbReference type="GO" id="GO:0005634">
    <property type="term" value="C:nucleus"/>
    <property type="evidence" value="ECO:0007669"/>
    <property type="project" value="UniProtKB-SubCell"/>
</dbReference>
<dbReference type="PANTHER" id="PTHR31319">
    <property type="entry name" value="ZINC FINGER PROTEIN CONSTANS-LIKE 4"/>
    <property type="match status" value="1"/>
</dbReference>
<dbReference type="EMBL" id="JAYMYQ010000008">
    <property type="protein sequence ID" value="KAK7316243.1"/>
    <property type="molecule type" value="Genomic_DNA"/>
</dbReference>
<dbReference type="InterPro" id="IPR049808">
    <property type="entry name" value="CONSTANS-like_Bbox1"/>
</dbReference>
<dbReference type="GO" id="GO:0003700">
    <property type="term" value="F:DNA-binding transcription factor activity"/>
    <property type="evidence" value="ECO:0007669"/>
    <property type="project" value="TreeGrafter"/>
</dbReference>
<comment type="subcellular location">
    <subcellularLocation>
        <location evidence="1 7">Nucleus</location>
    </subcellularLocation>
</comment>
<keyword evidence="11" id="KW-1185">Reference proteome</keyword>
<dbReference type="AlphaFoldDB" id="A0AAN9KHA8"/>
<dbReference type="GO" id="GO:0009909">
    <property type="term" value="P:regulation of flower development"/>
    <property type="evidence" value="ECO:0007669"/>
    <property type="project" value="InterPro"/>
</dbReference>
<evidence type="ECO:0000259" key="9">
    <source>
        <dbReference type="PROSITE" id="PS51017"/>
    </source>
</evidence>
<dbReference type="InterPro" id="IPR000315">
    <property type="entry name" value="Znf_B-box"/>
</dbReference>
<evidence type="ECO:0000256" key="3">
    <source>
        <dbReference type="ARBA" id="ARBA00022723"/>
    </source>
</evidence>
<dbReference type="InterPro" id="IPR010402">
    <property type="entry name" value="CCT_domain"/>
</dbReference>
<dbReference type="Proteomes" id="UP001367508">
    <property type="component" value="Unassembled WGS sequence"/>
</dbReference>
<comment type="caution">
    <text evidence="10">The sequence shown here is derived from an EMBL/GenBank/DDBJ whole genome shotgun (WGS) entry which is preliminary data.</text>
</comment>
<dbReference type="GO" id="GO:2000028">
    <property type="term" value="P:regulation of photoperiodism, flowering"/>
    <property type="evidence" value="ECO:0007669"/>
    <property type="project" value="TreeGrafter"/>
</dbReference>
<keyword evidence="3" id="KW-0479">Metal-binding</keyword>
<dbReference type="SMART" id="SM00336">
    <property type="entry name" value="BBOX"/>
    <property type="match status" value="1"/>
</dbReference>
<sequence length="319" mass="35686">MSREFTTNNNSSRASDTCLPAACTEASRHERVSVCVACERAPAAFICKADNNAFLCSSCDAEIHSANPLANRHHRVPVGEQDHEFEGVVDEGDVAEAASWLLLNPHKNNDDDDGYSKSDDAFLFEGILDLVEDCNSCGDNKFSDVHFDDYQFCHHNLSVPHKGYEVNSVVSVQNQMIHQQEQHLQPHVEFDYSKSEFSYNGSASVSSTDVSIVPESTISDLSTISHSKPSTGTLDPSSGPPIMPSYLTYRQARVQRYKEKKKTRKFEKKIRYASRKAYAEIRPRIKGRFAKRNIVDAEMDHMFSSTLITEAGYSVVPSF</sequence>
<proteinExistence type="inferred from homology"/>
<dbReference type="Pfam" id="PF06203">
    <property type="entry name" value="CCT"/>
    <property type="match status" value="1"/>
</dbReference>
<dbReference type="InterPro" id="IPR045281">
    <property type="entry name" value="CONSTANS-like"/>
</dbReference>
<keyword evidence="4" id="KW-0863">Zinc-finger</keyword>
<accession>A0AAN9KHA8</accession>
<feature type="domain" description="CCT" evidence="9">
    <location>
        <begin position="250"/>
        <end position="292"/>
    </location>
</feature>
<reference evidence="10 11" key="1">
    <citation type="submission" date="2024-01" db="EMBL/GenBank/DDBJ databases">
        <title>The genomes of 5 underutilized Papilionoideae crops provide insights into root nodulation and disease resistanc.</title>
        <authorList>
            <person name="Jiang F."/>
        </authorList>
    </citation>
    <scope>NUCLEOTIDE SEQUENCE [LARGE SCALE GENOMIC DNA]</scope>
    <source>
        <strain evidence="10">LVBAO_FW01</strain>
        <tissue evidence="10">Leaves</tissue>
    </source>
</reference>
<dbReference type="PROSITE" id="PS51017">
    <property type="entry name" value="CCT"/>
    <property type="match status" value="1"/>
</dbReference>
<organism evidence="10 11">
    <name type="scientific">Canavalia gladiata</name>
    <name type="common">Sword bean</name>
    <name type="synonym">Dolichos gladiatus</name>
    <dbReference type="NCBI Taxonomy" id="3824"/>
    <lineage>
        <taxon>Eukaryota</taxon>
        <taxon>Viridiplantae</taxon>
        <taxon>Streptophyta</taxon>
        <taxon>Embryophyta</taxon>
        <taxon>Tracheophyta</taxon>
        <taxon>Spermatophyta</taxon>
        <taxon>Magnoliopsida</taxon>
        <taxon>eudicotyledons</taxon>
        <taxon>Gunneridae</taxon>
        <taxon>Pentapetalae</taxon>
        <taxon>rosids</taxon>
        <taxon>fabids</taxon>
        <taxon>Fabales</taxon>
        <taxon>Fabaceae</taxon>
        <taxon>Papilionoideae</taxon>
        <taxon>50 kb inversion clade</taxon>
        <taxon>NPAAA clade</taxon>
        <taxon>indigoferoid/millettioid clade</taxon>
        <taxon>Phaseoleae</taxon>
        <taxon>Canavalia</taxon>
    </lineage>
</organism>
<gene>
    <name evidence="10" type="ORF">VNO77_35122</name>
</gene>
<keyword evidence="5" id="KW-0862">Zinc</keyword>
<keyword evidence="6 7" id="KW-0539">Nucleus</keyword>
<evidence type="ECO:0000256" key="7">
    <source>
        <dbReference type="PROSITE-ProRule" id="PRU00357"/>
    </source>
</evidence>
<feature type="compositionally biased region" description="Polar residues" evidence="8">
    <location>
        <begin position="221"/>
        <end position="236"/>
    </location>
</feature>
<dbReference type="Pfam" id="PF00643">
    <property type="entry name" value="zf-B_box"/>
    <property type="match status" value="1"/>
</dbReference>